<sequence length="100" mass="11334">MDDTLAQVVKHCGLQLQIYTDCVDAHKHDWNAACFKQKQALTKCSEEHVTLLKTVKQKCSTVISNYDKCVRDNADDPEKCIQSLRDLYNCTQAVAQDKAD</sequence>
<evidence type="ECO:0000313" key="3">
    <source>
        <dbReference type="Proteomes" id="UP000268162"/>
    </source>
</evidence>
<feature type="domain" description="IMS import disulfide relay-system CHCH-CHCH-like Cx9C" evidence="1">
    <location>
        <begin position="52"/>
        <end position="92"/>
    </location>
</feature>
<accession>A0A4P9ZWX6</accession>
<evidence type="ECO:0000259" key="1">
    <source>
        <dbReference type="Pfam" id="PF16860"/>
    </source>
</evidence>
<dbReference type="InterPro" id="IPR031731">
    <property type="entry name" value="CX9C"/>
</dbReference>
<evidence type="ECO:0000313" key="2">
    <source>
        <dbReference type="EMBL" id="RKP38133.1"/>
    </source>
</evidence>
<dbReference type="GO" id="GO:0045333">
    <property type="term" value="P:cellular respiration"/>
    <property type="evidence" value="ECO:0007669"/>
    <property type="project" value="TreeGrafter"/>
</dbReference>
<gene>
    <name evidence="2" type="ORF">BJ085DRAFT_24109</name>
</gene>
<dbReference type="EMBL" id="ML002402">
    <property type="protein sequence ID" value="RKP38133.1"/>
    <property type="molecule type" value="Genomic_DNA"/>
</dbReference>
<dbReference type="Gene3D" id="1.10.287.2900">
    <property type="match status" value="2"/>
</dbReference>
<dbReference type="Proteomes" id="UP000268162">
    <property type="component" value="Unassembled WGS sequence"/>
</dbReference>
<organism evidence="2 3">
    <name type="scientific">Dimargaris cristalligena</name>
    <dbReference type="NCBI Taxonomy" id="215637"/>
    <lineage>
        <taxon>Eukaryota</taxon>
        <taxon>Fungi</taxon>
        <taxon>Fungi incertae sedis</taxon>
        <taxon>Zoopagomycota</taxon>
        <taxon>Kickxellomycotina</taxon>
        <taxon>Dimargaritomycetes</taxon>
        <taxon>Dimargaritales</taxon>
        <taxon>Dimargaritaceae</taxon>
        <taxon>Dimargaris</taxon>
    </lineage>
</organism>
<proteinExistence type="predicted"/>
<reference evidence="3" key="1">
    <citation type="journal article" date="2018" name="Nat. Microbiol.">
        <title>Leveraging single-cell genomics to expand the fungal tree of life.</title>
        <authorList>
            <person name="Ahrendt S.R."/>
            <person name="Quandt C.A."/>
            <person name="Ciobanu D."/>
            <person name="Clum A."/>
            <person name="Salamov A."/>
            <person name="Andreopoulos B."/>
            <person name="Cheng J.F."/>
            <person name="Woyke T."/>
            <person name="Pelin A."/>
            <person name="Henrissat B."/>
            <person name="Reynolds N.K."/>
            <person name="Benny G.L."/>
            <person name="Smith M.E."/>
            <person name="James T.Y."/>
            <person name="Grigoriev I.V."/>
        </authorList>
    </citation>
    <scope>NUCLEOTIDE SEQUENCE [LARGE SCALE GENOMIC DNA]</scope>
    <source>
        <strain evidence="3">RSA 468</strain>
    </source>
</reference>
<dbReference type="GO" id="GO:0005758">
    <property type="term" value="C:mitochondrial intermembrane space"/>
    <property type="evidence" value="ECO:0007669"/>
    <property type="project" value="TreeGrafter"/>
</dbReference>
<dbReference type="PANTHER" id="PTHR47106">
    <property type="entry name" value="COILED-COIL-HELIX-COILED-COIL-HELIX DOMAIN-CONTAINING PROTEIN 5"/>
    <property type="match status" value="1"/>
</dbReference>
<dbReference type="Pfam" id="PF16860">
    <property type="entry name" value="CX9C"/>
    <property type="match status" value="2"/>
</dbReference>
<dbReference type="PANTHER" id="PTHR47106:SF1">
    <property type="entry name" value="COILED-COIL-HELIX-COILED-COIL-HELIX DOMAIN-CONTAINING PROTEIN 5"/>
    <property type="match status" value="1"/>
</dbReference>
<feature type="domain" description="IMS import disulfide relay-system CHCH-CHCH-like Cx9C" evidence="1">
    <location>
        <begin position="5"/>
        <end position="49"/>
    </location>
</feature>
<keyword evidence="3" id="KW-1185">Reference proteome</keyword>
<name>A0A4P9ZWX6_9FUNG</name>
<dbReference type="InterPro" id="IPR052848">
    <property type="entry name" value="CHCH_domain-containing_protein"/>
</dbReference>
<dbReference type="AlphaFoldDB" id="A0A4P9ZWX6"/>
<protein>
    <recommendedName>
        <fullName evidence="1">IMS import disulfide relay-system CHCH-CHCH-like Cx9C domain-containing protein</fullName>
    </recommendedName>
</protein>